<feature type="transmembrane region" description="Helical" evidence="4">
    <location>
        <begin position="12"/>
        <end position="31"/>
    </location>
</feature>
<evidence type="ECO:0000313" key="6">
    <source>
        <dbReference type="Proteomes" id="UP000010296"/>
    </source>
</evidence>
<evidence type="ECO:0000256" key="3">
    <source>
        <dbReference type="SAM" id="Coils"/>
    </source>
</evidence>
<dbReference type="AlphaFoldDB" id="E6LDT0"/>
<proteinExistence type="predicted"/>
<accession>E6LDT0</accession>
<dbReference type="STRING" id="888064.HMPREF9088_0520"/>
<dbReference type="SUPFAM" id="SSF54523">
    <property type="entry name" value="Pili subunits"/>
    <property type="match status" value="1"/>
</dbReference>
<keyword evidence="4" id="KW-0812">Transmembrane</keyword>
<comment type="caution">
    <text evidence="5">The sequence shown here is derived from an EMBL/GenBank/DDBJ whole genome shotgun (WGS) entry which is preliminary data.</text>
</comment>
<reference evidence="5 6" key="1">
    <citation type="submission" date="2010-12" db="EMBL/GenBank/DDBJ databases">
        <authorList>
            <person name="Muzny D."/>
            <person name="Qin X."/>
            <person name="Deng J."/>
            <person name="Jiang H."/>
            <person name="Liu Y."/>
            <person name="Qu J."/>
            <person name="Song X.-Z."/>
            <person name="Zhang L."/>
            <person name="Thornton R."/>
            <person name="Coyle M."/>
            <person name="Francisco L."/>
            <person name="Jackson L."/>
            <person name="Javaid M."/>
            <person name="Korchina V."/>
            <person name="Kovar C."/>
            <person name="Mata R."/>
            <person name="Mathew T."/>
            <person name="Ngo R."/>
            <person name="Nguyen L."/>
            <person name="Nguyen N."/>
            <person name="Okwuonu G."/>
            <person name="Ongeri F."/>
            <person name="Pham C."/>
            <person name="Simmons D."/>
            <person name="Wilczek-Boney K."/>
            <person name="Hale W."/>
            <person name="Jakkamsetti A."/>
            <person name="Pham P."/>
            <person name="Ruth R."/>
            <person name="San Lucas F."/>
            <person name="Warren J."/>
            <person name="Zhang J."/>
            <person name="Zhao Z."/>
            <person name="Zhou C."/>
            <person name="Zhu D."/>
            <person name="Lee S."/>
            <person name="Bess C."/>
            <person name="Blankenburg K."/>
            <person name="Forbes L."/>
            <person name="Fu Q."/>
            <person name="Gubbala S."/>
            <person name="Hirani K."/>
            <person name="Jayaseelan J.C."/>
            <person name="Lara F."/>
            <person name="Munidasa M."/>
            <person name="Palculict T."/>
            <person name="Patil S."/>
            <person name="Pu L.-L."/>
            <person name="Saada N."/>
            <person name="Tang L."/>
            <person name="Weissenberger G."/>
            <person name="Zhu Y."/>
            <person name="Hemphill L."/>
            <person name="Shang Y."/>
            <person name="Youmans B."/>
            <person name="Ayvaz T."/>
            <person name="Ross M."/>
            <person name="Santibanez J."/>
            <person name="Aqrawi P."/>
            <person name="Gross S."/>
            <person name="Joshi V."/>
            <person name="Fowler G."/>
            <person name="Nazareth L."/>
            <person name="Reid J."/>
            <person name="Worley K."/>
            <person name="Petrosino J."/>
            <person name="Highlander S."/>
            <person name="Gibbs R."/>
        </authorList>
    </citation>
    <scope>NUCLEOTIDE SEQUENCE [LARGE SCALE GENOMIC DNA]</scope>
    <source>
        <strain evidence="6">DSM 15952 / CCUG 50447 / LMG 22039 / TP 1.5</strain>
    </source>
</reference>
<evidence type="ECO:0000313" key="5">
    <source>
        <dbReference type="EMBL" id="EFU74669.1"/>
    </source>
</evidence>
<organism evidence="5 6">
    <name type="scientific">Enterococcus italicus (strain DSM 15952 / CCUG 50447 / LMG 22039 / TP 1.5)</name>
    <dbReference type="NCBI Taxonomy" id="888064"/>
    <lineage>
        <taxon>Bacteria</taxon>
        <taxon>Bacillati</taxon>
        <taxon>Bacillota</taxon>
        <taxon>Bacilli</taxon>
        <taxon>Lactobacillales</taxon>
        <taxon>Enterococcaceae</taxon>
        <taxon>Enterococcus</taxon>
    </lineage>
</organism>
<dbReference type="HOGENOM" id="CLU_091705_9_1_9"/>
<dbReference type="Proteomes" id="UP000010296">
    <property type="component" value="Unassembled WGS sequence"/>
</dbReference>
<sequence length="73" mass="8255">MKKLRKKYKGFTLIEVLVVLFIIGAMAIILIPNMMKQAEKAQDTKDIIKTTITSANNELNTLESEMKKNNNGN</sequence>
<name>E6LDT0_ENTI1</name>
<dbReference type="RefSeq" id="WP_007207541.1">
    <property type="nucleotide sequence ID" value="NZ_GL622241.1"/>
</dbReference>
<dbReference type="Gene3D" id="3.30.700.10">
    <property type="entry name" value="Glycoprotein, Type 4 Pilin"/>
    <property type="match status" value="1"/>
</dbReference>
<keyword evidence="4" id="KW-0472">Membrane</keyword>
<dbReference type="GeneID" id="302706522"/>
<evidence type="ECO:0000256" key="1">
    <source>
        <dbReference type="ARBA" id="ARBA00004241"/>
    </source>
</evidence>
<evidence type="ECO:0000256" key="2">
    <source>
        <dbReference type="ARBA" id="ARBA00023287"/>
    </source>
</evidence>
<evidence type="ECO:0000256" key="4">
    <source>
        <dbReference type="SAM" id="Phobius"/>
    </source>
</evidence>
<keyword evidence="4" id="KW-1133">Transmembrane helix</keyword>
<protein>
    <submittedName>
        <fullName evidence="5">Prepilin-type cleavage/methylation N-terminal domain protein</fullName>
    </submittedName>
</protein>
<dbReference type="OrthoDB" id="2248894at2"/>
<keyword evidence="3" id="KW-0175">Coiled coil</keyword>
<gene>
    <name evidence="5" type="primary">comGC</name>
    <name evidence="5" type="ORF">HMPREF9088_0520</name>
</gene>
<feature type="coiled-coil region" evidence="3">
    <location>
        <begin position="45"/>
        <end position="72"/>
    </location>
</feature>
<keyword evidence="6" id="KW-1185">Reference proteome</keyword>
<dbReference type="InterPro" id="IPR012902">
    <property type="entry name" value="N_methyl_site"/>
</dbReference>
<keyword evidence="2" id="KW-0178">Competence</keyword>
<dbReference type="NCBIfam" id="TIGR02532">
    <property type="entry name" value="IV_pilin_GFxxxE"/>
    <property type="match status" value="1"/>
</dbReference>
<dbReference type="GO" id="GO:0009986">
    <property type="term" value="C:cell surface"/>
    <property type="evidence" value="ECO:0007669"/>
    <property type="project" value="UniProtKB-SubCell"/>
</dbReference>
<comment type="subcellular location">
    <subcellularLocation>
        <location evidence="1">Cell surface</location>
    </subcellularLocation>
</comment>
<dbReference type="EMBL" id="AEPV01000018">
    <property type="protein sequence ID" value="EFU74669.1"/>
    <property type="molecule type" value="Genomic_DNA"/>
</dbReference>
<dbReference type="GO" id="GO:0030420">
    <property type="term" value="P:establishment of competence for transformation"/>
    <property type="evidence" value="ECO:0007669"/>
    <property type="project" value="UniProtKB-KW"/>
</dbReference>
<dbReference type="InterPro" id="IPR045584">
    <property type="entry name" value="Pilin-like"/>
</dbReference>
<dbReference type="Pfam" id="PF07963">
    <property type="entry name" value="N_methyl"/>
    <property type="match status" value="1"/>
</dbReference>
<dbReference type="PROSITE" id="PS00409">
    <property type="entry name" value="PROKAR_NTER_METHYL"/>
    <property type="match status" value="1"/>
</dbReference>